<dbReference type="EMBL" id="JABCUR010000001">
    <property type="protein sequence ID" value="NMW63986.1"/>
    <property type="molecule type" value="Genomic_DNA"/>
</dbReference>
<comment type="caution">
    <text evidence="4">The sequence shown here is derived from an EMBL/GenBank/DDBJ whole genome shotgun (WGS) entry which is preliminary data.</text>
</comment>
<dbReference type="SMART" id="SM00448">
    <property type="entry name" value="REC"/>
    <property type="match status" value="1"/>
</dbReference>
<evidence type="ECO:0000313" key="8">
    <source>
        <dbReference type="Proteomes" id="UP000255284"/>
    </source>
</evidence>
<dbReference type="SUPFAM" id="SSF52172">
    <property type="entry name" value="CheY-like"/>
    <property type="match status" value="1"/>
</dbReference>
<dbReference type="AlphaFoldDB" id="A0A2J9KMZ1"/>
<sequence>MRIVVADDSRVMRQIVVRTLRQAGFDWEVMEAEDGAQALQLALNEAPDLVLSDWNMPNMLGIEMLQQLRASGSKIPVGFVTSEGSPQMREIAQQAGANFLIQKPFDAATFKQILGAFNR</sequence>
<evidence type="ECO:0000313" key="6">
    <source>
        <dbReference type="EMBL" id="NMX02983.1"/>
    </source>
</evidence>
<reference evidence="7 8" key="1">
    <citation type="submission" date="2018-06" db="EMBL/GenBank/DDBJ databases">
        <authorList>
            <consortium name="Pathogen Informatics"/>
            <person name="Doyle S."/>
        </authorList>
    </citation>
    <scope>NUCLEOTIDE SEQUENCE [LARGE SCALE GENOMIC DNA]</scope>
    <source>
        <strain evidence="7 8">NCTC11819</strain>
    </source>
</reference>
<evidence type="ECO:0000313" key="4">
    <source>
        <dbReference type="EMBL" id="NMW63986.1"/>
    </source>
</evidence>
<dbReference type="PANTHER" id="PTHR43228:SF1">
    <property type="entry name" value="TWO-COMPONENT RESPONSE REGULATOR ARR22"/>
    <property type="match status" value="1"/>
</dbReference>
<protein>
    <submittedName>
        <fullName evidence="7">Chemotaxis protein CheY</fullName>
    </submittedName>
    <submittedName>
        <fullName evidence="4">Response regulator</fullName>
    </submittedName>
</protein>
<dbReference type="EMBL" id="UGGQ01000006">
    <property type="protein sequence ID" value="STO16448.1"/>
    <property type="molecule type" value="Genomic_DNA"/>
</dbReference>
<dbReference type="RefSeq" id="WP_004013692.1">
    <property type="nucleotide sequence ID" value="NZ_CAMPNB010000017.1"/>
</dbReference>
<dbReference type="EMBL" id="JABCUS010000005">
    <property type="protein sequence ID" value="NMX02983.1"/>
    <property type="molecule type" value="Genomic_DNA"/>
</dbReference>
<evidence type="ECO:0000313" key="3">
    <source>
        <dbReference type="EMBL" id="MCU9968000.1"/>
    </source>
</evidence>
<dbReference type="GO" id="GO:0000160">
    <property type="term" value="P:phosphorelay signal transduction system"/>
    <property type="evidence" value="ECO:0007669"/>
    <property type="project" value="InterPro"/>
</dbReference>
<evidence type="ECO:0000256" key="1">
    <source>
        <dbReference type="PROSITE-ProRule" id="PRU00169"/>
    </source>
</evidence>
<dbReference type="EMBL" id="JABCUV010000005">
    <property type="protein sequence ID" value="NMW93191.1"/>
    <property type="molecule type" value="Genomic_DNA"/>
</dbReference>
<evidence type="ECO:0000313" key="9">
    <source>
        <dbReference type="Proteomes" id="UP000575397"/>
    </source>
</evidence>
<dbReference type="OrthoDB" id="9808843at2"/>
<evidence type="ECO:0000313" key="10">
    <source>
        <dbReference type="Proteomes" id="UP000578252"/>
    </source>
</evidence>
<reference evidence="9 10" key="3">
    <citation type="submission" date="2020-04" db="EMBL/GenBank/DDBJ databases">
        <title>Antimicrobial susceptibility and clonality of vaginal-derived multi-drug resistant Mobiluncus isolates in China.</title>
        <authorList>
            <person name="Zhang X."/>
        </authorList>
    </citation>
    <scope>NUCLEOTIDE SEQUENCE [LARGE SCALE GENOMIC DNA]</scope>
    <source>
        <strain evidence="6 9">12</strain>
        <strain evidence="4 10">13</strain>
        <strain evidence="5 11">7</strain>
    </source>
</reference>
<dbReference type="InterPro" id="IPR052048">
    <property type="entry name" value="ST_Response_Regulator"/>
</dbReference>
<evidence type="ECO:0000313" key="12">
    <source>
        <dbReference type="Proteomes" id="UP001209486"/>
    </source>
</evidence>
<dbReference type="Pfam" id="PF00072">
    <property type="entry name" value="Response_reg"/>
    <property type="match status" value="1"/>
</dbReference>
<dbReference type="GeneID" id="61168910"/>
<organism evidence="4 10">
    <name type="scientific">Mobiluncus mulieris</name>
    <dbReference type="NCBI Taxonomy" id="2052"/>
    <lineage>
        <taxon>Bacteria</taxon>
        <taxon>Bacillati</taxon>
        <taxon>Actinomycetota</taxon>
        <taxon>Actinomycetes</taxon>
        <taxon>Actinomycetales</taxon>
        <taxon>Actinomycetaceae</taxon>
        <taxon>Mobiluncus</taxon>
    </lineage>
</organism>
<dbReference type="Proteomes" id="UP000578252">
    <property type="component" value="Unassembled WGS sequence"/>
</dbReference>
<dbReference type="Proteomes" id="UP000255284">
    <property type="component" value="Unassembled WGS sequence"/>
</dbReference>
<proteinExistence type="predicted"/>
<dbReference type="Proteomes" id="UP001209486">
    <property type="component" value="Unassembled WGS sequence"/>
</dbReference>
<name>A0A2J9KMZ1_9ACTO</name>
<dbReference type="PROSITE" id="PS50110">
    <property type="entry name" value="RESPONSE_REGULATORY"/>
    <property type="match status" value="1"/>
</dbReference>
<feature type="domain" description="Response regulatory" evidence="2">
    <location>
        <begin position="2"/>
        <end position="118"/>
    </location>
</feature>
<evidence type="ECO:0000259" key="2">
    <source>
        <dbReference type="PROSITE" id="PS50110"/>
    </source>
</evidence>
<dbReference type="EMBL" id="VSZY01000001">
    <property type="protein sequence ID" value="MCU9968000.1"/>
    <property type="molecule type" value="Genomic_DNA"/>
</dbReference>
<dbReference type="PANTHER" id="PTHR43228">
    <property type="entry name" value="TWO-COMPONENT RESPONSE REGULATOR"/>
    <property type="match status" value="1"/>
</dbReference>
<gene>
    <name evidence="7" type="primary">cheY_1</name>
    <name evidence="3" type="ORF">FYZ43_00885</name>
    <name evidence="5" type="ORF">HHJ74_05705</name>
    <name evidence="6" type="ORF">HHJ77_03290</name>
    <name evidence="4" type="ORF">HHJ78_00140</name>
    <name evidence="7" type="ORF">NCTC11819_01015</name>
</gene>
<keyword evidence="1" id="KW-0597">Phosphoprotein</keyword>
<reference evidence="3 12" key="2">
    <citation type="submission" date="2019-08" db="EMBL/GenBank/DDBJ databases">
        <title>Comparison of rpoB and gyrB Sequences from Mobiluncus Species and Development of a Multiplex PCR Method for Clinical Detection of Mobiluncus curtisii and Mobiluncus mulieris.</title>
        <authorList>
            <person name="Yang L."/>
            <person name="Shen Y."/>
            <person name="Xu G."/>
            <person name="Shu L.-B."/>
            <person name="Hu J."/>
            <person name="Zhang R."/>
            <person name="Wang Y."/>
            <person name="Zhou H.-W."/>
            <person name="Zhang X."/>
        </authorList>
    </citation>
    <scope>NUCLEOTIDE SEQUENCE [LARGE SCALE GENOMIC DNA]</scope>
    <source>
        <strain evidence="3 12">M26</strain>
    </source>
</reference>
<dbReference type="Gene3D" id="3.40.50.2300">
    <property type="match status" value="1"/>
</dbReference>
<dbReference type="Proteomes" id="UP000575397">
    <property type="component" value="Unassembled WGS sequence"/>
</dbReference>
<feature type="modified residue" description="4-aspartylphosphate" evidence="1">
    <location>
        <position position="53"/>
    </location>
</feature>
<evidence type="ECO:0000313" key="11">
    <source>
        <dbReference type="Proteomes" id="UP000582487"/>
    </source>
</evidence>
<dbReference type="Proteomes" id="UP000582487">
    <property type="component" value="Unassembled WGS sequence"/>
</dbReference>
<dbReference type="InterPro" id="IPR001789">
    <property type="entry name" value="Sig_transdc_resp-reg_receiver"/>
</dbReference>
<accession>A0A2J9KMZ1</accession>
<dbReference type="InterPro" id="IPR011006">
    <property type="entry name" value="CheY-like_superfamily"/>
</dbReference>
<evidence type="ECO:0000313" key="5">
    <source>
        <dbReference type="EMBL" id="NMW93191.1"/>
    </source>
</evidence>
<evidence type="ECO:0000313" key="7">
    <source>
        <dbReference type="EMBL" id="STO16448.1"/>
    </source>
</evidence>